<evidence type="ECO:0000259" key="10">
    <source>
        <dbReference type="Pfam" id="PF01757"/>
    </source>
</evidence>
<feature type="transmembrane region" description="Helical" evidence="9">
    <location>
        <begin position="234"/>
        <end position="256"/>
    </location>
</feature>
<evidence type="ECO:0000256" key="5">
    <source>
        <dbReference type="ARBA" id="ARBA00022989"/>
    </source>
</evidence>
<keyword evidence="6 9" id="KW-0472">Membrane</keyword>
<comment type="caution">
    <text evidence="11">The sequence shown here is derived from an EMBL/GenBank/DDBJ whole genome shotgun (WGS) entry which is preliminary data.</text>
</comment>
<sequence>MKKHNRFITGYAGLRALAVIGVILYHLDPDRFVGGYLGVPIFLVLSGYLVTDHMFHSYEDRGVYDAKNFYIRRIKKLYPQMITLLWLCSAYIFLFQQNLLVKLNQIVTANIFNVFNIWQIFNGQSYFERFAANESPFVHLWTMSIEGQFYIVWPLVIWLLVKYVPKKQTRLWILTAVTLFSALEMAVLFRPNIDINRIYYGTDTRFFSIGLGAMLAVFWPTWKLNKNTGRHHRVVLNLMGAVVLVGMLWMACNPILNPQQAFPYQGGIFIFSILTTILVAIIAHPASIWNKLLTNPIFNWIGSRSYGIYLYQFPIMIFFEDKVKDIADHVVLYRVIEIVLILIVSELSYRLIEKPWGKMTWFKIKNHLSKAFNWQKNYLFQKVSTAFAILVLVFGTMGIAKAPTVKVENPNDSPLAKQIKKNRDEQLKDNKKLIEKAKKKNKKPEPPKNKIMAQAKIKAKTHPVNKKFQKYGINQIQLQLAQRIPVTAIGDSVMAGSSQNLKKLMPESIIDAAVSRQLIQTLPIFKQYKDQNALNKNVLVGLGTNGPFQERDLDYLMKIVGKKRKVFWINVYVPTRAWQSTVNNMLKAAEKKYPNFTVIDWNKLAAAHPQWFYGDHTHPNPVGSLYYSSYITKKLVEKGLY</sequence>
<comment type="subcellular location">
    <subcellularLocation>
        <location evidence="1">Cell membrane</location>
        <topology evidence="1">Multi-pass membrane protein</topology>
    </subcellularLocation>
</comment>
<feature type="domain" description="Acyltransferase 3" evidence="10">
    <location>
        <begin position="13"/>
        <end position="345"/>
    </location>
</feature>
<dbReference type="PANTHER" id="PTHR23028:SF53">
    <property type="entry name" value="ACYL_TRANSF_3 DOMAIN-CONTAINING PROTEIN"/>
    <property type="match status" value="1"/>
</dbReference>
<keyword evidence="2" id="KW-1003">Cell membrane</keyword>
<dbReference type="EMBL" id="JAGGLU010000005">
    <property type="protein sequence ID" value="MBP2057965.1"/>
    <property type="molecule type" value="Genomic_DNA"/>
</dbReference>
<keyword evidence="7" id="KW-0012">Acyltransferase</keyword>
<dbReference type="InterPro" id="IPR050879">
    <property type="entry name" value="Acyltransferase_3"/>
</dbReference>
<protein>
    <submittedName>
        <fullName evidence="11">Peptidoglycan/LPS O-acetylase OafA/YrhL</fullName>
    </submittedName>
</protein>
<keyword evidence="5 9" id="KW-1133">Transmembrane helix</keyword>
<dbReference type="InterPro" id="IPR002656">
    <property type="entry name" value="Acyl_transf_3_dom"/>
</dbReference>
<dbReference type="InterPro" id="IPR036514">
    <property type="entry name" value="SGNH_hydro_sf"/>
</dbReference>
<feature type="transmembrane region" description="Helical" evidence="9">
    <location>
        <begin position="77"/>
        <end position="95"/>
    </location>
</feature>
<evidence type="ECO:0000256" key="6">
    <source>
        <dbReference type="ARBA" id="ARBA00023136"/>
    </source>
</evidence>
<feature type="transmembrane region" description="Helical" evidence="9">
    <location>
        <begin position="7"/>
        <end position="27"/>
    </location>
</feature>
<reference evidence="11 12" key="1">
    <citation type="submission" date="2021-03" db="EMBL/GenBank/DDBJ databases">
        <title>Genomic Encyclopedia of Type Strains, Phase IV (KMG-IV): sequencing the most valuable type-strain genomes for metagenomic binning, comparative biology and taxonomic classification.</title>
        <authorList>
            <person name="Goeker M."/>
        </authorList>
    </citation>
    <scope>NUCLEOTIDE SEQUENCE [LARGE SCALE GENOMIC DNA]</scope>
    <source>
        <strain evidence="11 12">DSM 101872</strain>
    </source>
</reference>
<feature type="transmembrane region" description="Helical" evidence="9">
    <location>
        <begin position="171"/>
        <end position="193"/>
    </location>
</feature>
<evidence type="ECO:0000256" key="8">
    <source>
        <dbReference type="SAM" id="Coils"/>
    </source>
</evidence>
<evidence type="ECO:0000256" key="9">
    <source>
        <dbReference type="SAM" id="Phobius"/>
    </source>
</evidence>
<feature type="coiled-coil region" evidence="8">
    <location>
        <begin position="416"/>
        <end position="443"/>
    </location>
</feature>
<feature type="transmembrane region" description="Helical" evidence="9">
    <location>
        <begin position="268"/>
        <end position="289"/>
    </location>
</feature>
<dbReference type="Gene3D" id="3.40.50.1110">
    <property type="entry name" value="SGNH hydrolase"/>
    <property type="match status" value="1"/>
</dbReference>
<keyword evidence="12" id="KW-1185">Reference proteome</keyword>
<accession>A0ABS4ME53</accession>
<name>A0ABS4ME53_9LACO</name>
<evidence type="ECO:0000313" key="11">
    <source>
        <dbReference type="EMBL" id="MBP2057965.1"/>
    </source>
</evidence>
<dbReference type="CDD" id="cd01840">
    <property type="entry name" value="SGNH_hydrolase_yrhL_like"/>
    <property type="match status" value="1"/>
</dbReference>
<evidence type="ECO:0000256" key="1">
    <source>
        <dbReference type="ARBA" id="ARBA00004651"/>
    </source>
</evidence>
<dbReference type="SUPFAM" id="SSF52266">
    <property type="entry name" value="SGNH hydrolase"/>
    <property type="match status" value="1"/>
</dbReference>
<feature type="transmembrane region" description="Helical" evidence="9">
    <location>
        <begin position="331"/>
        <end position="352"/>
    </location>
</feature>
<evidence type="ECO:0000256" key="3">
    <source>
        <dbReference type="ARBA" id="ARBA00022679"/>
    </source>
</evidence>
<dbReference type="Pfam" id="PF01757">
    <property type="entry name" value="Acyl_transf_3"/>
    <property type="match status" value="1"/>
</dbReference>
<dbReference type="RefSeq" id="WP_209686705.1">
    <property type="nucleotide sequence ID" value="NZ_JAGGLU010000005.1"/>
</dbReference>
<feature type="transmembrane region" description="Helical" evidence="9">
    <location>
        <begin position="205"/>
        <end position="222"/>
    </location>
</feature>
<feature type="transmembrane region" description="Helical" evidence="9">
    <location>
        <begin position="379"/>
        <end position="400"/>
    </location>
</feature>
<keyword evidence="4 9" id="KW-0812">Transmembrane</keyword>
<evidence type="ECO:0000313" key="12">
    <source>
        <dbReference type="Proteomes" id="UP001519292"/>
    </source>
</evidence>
<feature type="transmembrane region" description="Helical" evidence="9">
    <location>
        <begin position="147"/>
        <end position="164"/>
    </location>
</feature>
<dbReference type="Proteomes" id="UP001519292">
    <property type="component" value="Unassembled WGS sequence"/>
</dbReference>
<evidence type="ECO:0000256" key="2">
    <source>
        <dbReference type="ARBA" id="ARBA00022475"/>
    </source>
</evidence>
<gene>
    <name evidence="11" type="ORF">J2Z60_001140</name>
</gene>
<proteinExistence type="predicted"/>
<feature type="transmembrane region" description="Helical" evidence="9">
    <location>
        <begin position="301"/>
        <end position="319"/>
    </location>
</feature>
<keyword evidence="8" id="KW-0175">Coiled coil</keyword>
<evidence type="ECO:0000256" key="7">
    <source>
        <dbReference type="ARBA" id="ARBA00023315"/>
    </source>
</evidence>
<organism evidence="11 12">
    <name type="scientific">Lactobacillus colini</name>
    <dbReference type="NCBI Taxonomy" id="1819254"/>
    <lineage>
        <taxon>Bacteria</taxon>
        <taxon>Bacillati</taxon>
        <taxon>Bacillota</taxon>
        <taxon>Bacilli</taxon>
        <taxon>Lactobacillales</taxon>
        <taxon>Lactobacillaceae</taxon>
        <taxon>Lactobacillus</taxon>
    </lineage>
</organism>
<evidence type="ECO:0000256" key="4">
    <source>
        <dbReference type="ARBA" id="ARBA00022692"/>
    </source>
</evidence>
<feature type="transmembrane region" description="Helical" evidence="9">
    <location>
        <begin position="33"/>
        <end position="51"/>
    </location>
</feature>
<dbReference type="PANTHER" id="PTHR23028">
    <property type="entry name" value="ACETYLTRANSFERASE"/>
    <property type="match status" value="1"/>
</dbReference>
<keyword evidence="3" id="KW-0808">Transferase</keyword>